<feature type="domain" description="HTH tetR-type" evidence="3">
    <location>
        <begin position="26"/>
        <end position="86"/>
    </location>
</feature>
<feature type="DNA-binding region" description="H-T-H motif" evidence="2">
    <location>
        <begin position="49"/>
        <end position="68"/>
    </location>
</feature>
<evidence type="ECO:0000256" key="1">
    <source>
        <dbReference type="ARBA" id="ARBA00023125"/>
    </source>
</evidence>
<organism evidence="4 5">
    <name type="scientific">Spongiibacter thalassae</name>
    <dbReference type="NCBI Taxonomy" id="2721624"/>
    <lineage>
        <taxon>Bacteria</taxon>
        <taxon>Pseudomonadati</taxon>
        <taxon>Pseudomonadota</taxon>
        <taxon>Gammaproteobacteria</taxon>
        <taxon>Cellvibrionales</taxon>
        <taxon>Spongiibacteraceae</taxon>
        <taxon>Spongiibacter</taxon>
    </lineage>
</organism>
<keyword evidence="5" id="KW-1185">Reference proteome</keyword>
<accession>A0ABX1GBZ1</accession>
<evidence type="ECO:0000313" key="4">
    <source>
        <dbReference type="EMBL" id="NKI16008.1"/>
    </source>
</evidence>
<name>A0ABX1GBZ1_9GAMM</name>
<dbReference type="Pfam" id="PF00440">
    <property type="entry name" value="TetR_N"/>
    <property type="match status" value="1"/>
</dbReference>
<dbReference type="PROSITE" id="PS50977">
    <property type="entry name" value="HTH_TETR_2"/>
    <property type="match status" value="1"/>
</dbReference>
<dbReference type="SUPFAM" id="SSF46689">
    <property type="entry name" value="Homeodomain-like"/>
    <property type="match status" value="1"/>
</dbReference>
<dbReference type="InterPro" id="IPR009057">
    <property type="entry name" value="Homeodomain-like_sf"/>
</dbReference>
<dbReference type="PANTHER" id="PTHR30055">
    <property type="entry name" value="HTH-TYPE TRANSCRIPTIONAL REGULATOR RUTR"/>
    <property type="match status" value="1"/>
</dbReference>
<dbReference type="InterPro" id="IPR001647">
    <property type="entry name" value="HTH_TetR"/>
</dbReference>
<dbReference type="PRINTS" id="PR00455">
    <property type="entry name" value="HTHTETR"/>
</dbReference>
<dbReference type="InterPro" id="IPR050109">
    <property type="entry name" value="HTH-type_TetR-like_transc_reg"/>
</dbReference>
<proteinExistence type="predicted"/>
<sequence length="215" mass="24365">MARGKAPDDKHTETLVTAKRLPKAPAIDIDHVLQVAADLFAEHGFDGLSTREIAKACGCRLPSIYYHFGNKETLYREAFSNKLEDTIDEIQRQVDDSASPEEKVRQMVAAFFSLFTQDRTLLLLVQRDIAEVSLPNRQFLCRQQHVFFLRYIRDLASEALGRTADPNTVFIINGMLLGYCEFYNLVQEAGEKLPGESNETRLASLQEAVLKLLRD</sequence>
<gene>
    <name evidence="4" type="ORF">HCU74_01120</name>
</gene>
<dbReference type="Proteomes" id="UP000765845">
    <property type="component" value="Unassembled WGS sequence"/>
</dbReference>
<reference evidence="4 5" key="1">
    <citation type="submission" date="2020-04" db="EMBL/GenBank/DDBJ databases">
        <authorList>
            <person name="Yoon J."/>
        </authorList>
    </citation>
    <scope>NUCLEOTIDE SEQUENCE [LARGE SCALE GENOMIC DNA]</scope>
    <source>
        <strain evidence="4 5">KMU-166</strain>
    </source>
</reference>
<keyword evidence="1 2" id="KW-0238">DNA-binding</keyword>
<dbReference type="PANTHER" id="PTHR30055:SF219">
    <property type="entry name" value="TRANSCRIPTIONAL REGULATORY PROTEIN"/>
    <property type="match status" value="1"/>
</dbReference>
<dbReference type="RefSeq" id="WP_168448554.1">
    <property type="nucleotide sequence ID" value="NZ_JAAWWK010000001.1"/>
</dbReference>
<protein>
    <submittedName>
        <fullName evidence="4">TetR/AcrR family transcriptional regulator</fullName>
    </submittedName>
</protein>
<dbReference type="Gene3D" id="1.10.10.60">
    <property type="entry name" value="Homeodomain-like"/>
    <property type="match status" value="1"/>
</dbReference>
<evidence type="ECO:0000313" key="5">
    <source>
        <dbReference type="Proteomes" id="UP000765845"/>
    </source>
</evidence>
<evidence type="ECO:0000256" key="2">
    <source>
        <dbReference type="PROSITE-ProRule" id="PRU00335"/>
    </source>
</evidence>
<dbReference type="EMBL" id="JAAWWK010000001">
    <property type="protein sequence ID" value="NKI16008.1"/>
    <property type="molecule type" value="Genomic_DNA"/>
</dbReference>
<evidence type="ECO:0000259" key="3">
    <source>
        <dbReference type="PROSITE" id="PS50977"/>
    </source>
</evidence>
<dbReference type="Gene3D" id="1.10.357.10">
    <property type="entry name" value="Tetracycline Repressor, domain 2"/>
    <property type="match status" value="1"/>
</dbReference>
<comment type="caution">
    <text evidence="4">The sequence shown here is derived from an EMBL/GenBank/DDBJ whole genome shotgun (WGS) entry which is preliminary data.</text>
</comment>